<reference evidence="2 3" key="1">
    <citation type="journal article" date="2016" name="Nat. Commun.">
        <title>Thousands of microbial genomes shed light on interconnected biogeochemical processes in an aquifer system.</title>
        <authorList>
            <person name="Anantharaman K."/>
            <person name="Brown C.T."/>
            <person name="Hug L.A."/>
            <person name="Sharon I."/>
            <person name="Castelle C.J."/>
            <person name="Probst A.J."/>
            <person name="Thomas B.C."/>
            <person name="Singh A."/>
            <person name="Wilkins M.J."/>
            <person name="Karaoz U."/>
            <person name="Brodie E.L."/>
            <person name="Williams K.H."/>
            <person name="Hubbard S.S."/>
            <person name="Banfield J.F."/>
        </authorList>
    </citation>
    <scope>NUCLEOTIDE SEQUENCE [LARGE SCALE GENOMIC DNA]</scope>
</reference>
<organism evidence="2 3">
    <name type="scientific">Candidatus Schekmanbacteria bacterium RBG_16_38_10</name>
    <dbReference type="NCBI Taxonomy" id="1817879"/>
    <lineage>
        <taxon>Bacteria</taxon>
        <taxon>Candidatus Schekmaniibacteriota</taxon>
    </lineage>
</organism>
<dbReference type="GO" id="GO:1902201">
    <property type="term" value="P:negative regulation of bacterial-type flagellum-dependent cell motility"/>
    <property type="evidence" value="ECO:0007669"/>
    <property type="project" value="TreeGrafter"/>
</dbReference>
<dbReference type="AlphaFoldDB" id="A0A1F7S3P5"/>
<comment type="caution">
    <text evidence="2">The sequence shown here is derived from an EMBL/GenBank/DDBJ whole genome shotgun (WGS) entry which is preliminary data.</text>
</comment>
<dbReference type="InterPro" id="IPR029016">
    <property type="entry name" value="GAF-like_dom_sf"/>
</dbReference>
<gene>
    <name evidence="2" type="ORF">A2W05_11725</name>
</gene>
<dbReference type="InterPro" id="IPR050469">
    <property type="entry name" value="Diguanylate_Cyclase"/>
</dbReference>
<name>A0A1F7S3P5_9BACT</name>
<evidence type="ECO:0000313" key="2">
    <source>
        <dbReference type="EMBL" id="OGL47717.1"/>
    </source>
</evidence>
<evidence type="ECO:0000259" key="1">
    <source>
        <dbReference type="PROSITE" id="PS50887"/>
    </source>
</evidence>
<dbReference type="Gene3D" id="3.30.70.270">
    <property type="match status" value="1"/>
</dbReference>
<dbReference type="Gene3D" id="3.30.450.40">
    <property type="match status" value="1"/>
</dbReference>
<dbReference type="PANTHER" id="PTHR45138:SF9">
    <property type="entry name" value="DIGUANYLATE CYCLASE DGCM-RELATED"/>
    <property type="match status" value="1"/>
</dbReference>
<dbReference type="PANTHER" id="PTHR45138">
    <property type="entry name" value="REGULATORY COMPONENTS OF SENSORY TRANSDUCTION SYSTEM"/>
    <property type="match status" value="1"/>
</dbReference>
<dbReference type="SUPFAM" id="SSF55781">
    <property type="entry name" value="GAF domain-like"/>
    <property type="match status" value="1"/>
</dbReference>
<evidence type="ECO:0000313" key="3">
    <source>
        <dbReference type="Proteomes" id="UP000178797"/>
    </source>
</evidence>
<dbReference type="SUPFAM" id="SSF55073">
    <property type="entry name" value="Nucleotide cyclase"/>
    <property type="match status" value="1"/>
</dbReference>
<dbReference type="GO" id="GO:0043709">
    <property type="term" value="P:cell adhesion involved in single-species biofilm formation"/>
    <property type="evidence" value="ECO:0007669"/>
    <property type="project" value="TreeGrafter"/>
</dbReference>
<dbReference type="InterPro" id="IPR000160">
    <property type="entry name" value="GGDEF_dom"/>
</dbReference>
<proteinExistence type="predicted"/>
<dbReference type="GO" id="GO:0052621">
    <property type="term" value="F:diguanylate cyclase activity"/>
    <property type="evidence" value="ECO:0007669"/>
    <property type="project" value="TreeGrafter"/>
</dbReference>
<dbReference type="Proteomes" id="UP000178797">
    <property type="component" value="Unassembled WGS sequence"/>
</dbReference>
<accession>A0A1F7S3P5</accession>
<dbReference type="NCBIfam" id="TIGR00254">
    <property type="entry name" value="GGDEF"/>
    <property type="match status" value="1"/>
</dbReference>
<dbReference type="SMART" id="SM00267">
    <property type="entry name" value="GGDEF"/>
    <property type="match status" value="1"/>
</dbReference>
<dbReference type="EMBL" id="MGDE01000019">
    <property type="protein sequence ID" value="OGL47717.1"/>
    <property type="molecule type" value="Genomic_DNA"/>
</dbReference>
<dbReference type="FunFam" id="3.30.70.270:FF:000001">
    <property type="entry name" value="Diguanylate cyclase domain protein"/>
    <property type="match status" value="1"/>
</dbReference>
<dbReference type="InterPro" id="IPR043128">
    <property type="entry name" value="Rev_trsase/Diguanyl_cyclase"/>
</dbReference>
<dbReference type="PROSITE" id="PS50887">
    <property type="entry name" value="GGDEF"/>
    <property type="match status" value="1"/>
</dbReference>
<feature type="domain" description="GGDEF" evidence="1">
    <location>
        <begin position="227"/>
        <end position="361"/>
    </location>
</feature>
<dbReference type="InterPro" id="IPR029787">
    <property type="entry name" value="Nucleotide_cyclase"/>
</dbReference>
<protein>
    <recommendedName>
        <fullName evidence="1">GGDEF domain-containing protein</fullName>
    </recommendedName>
</protein>
<dbReference type="CDD" id="cd01949">
    <property type="entry name" value="GGDEF"/>
    <property type="match status" value="1"/>
</dbReference>
<dbReference type="GO" id="GO:0005886">
    <property type="term" value="C:plasma membrane"/>
    <property type="evidence" value="ECO:0007669"/>
    <property type="project" value="TreeGrafter"/>
</dbReference>
<sequence>MTKPGNKIKTKNKSMITVSRFFDSKDSKRLYFLNKLVHSVREESDLKGILKTVMLVLDMMYKPEAQIIHLIDNVTQKIESYYLVKKEKTEVSKSHFPIDEEAVRNLIQNAKTTTLTASKTEFDKKPKTLHLSKKGSKSVLMAALSSKGKPFGAIELVNKKLKGNFSEDDCKLIDSVKDFISIIIENRILHEKTLELSIIDYVSGLYNMKHFKNLLSIEIERANRTLKPFLLIFFDLDFFKKVNNTHGHLVGSSILRKIGDILRKHLRKTDISARLGGDEFIIILPNTTKSKGKLVAERLRKTISDTPFQVRRNLIINITASFGIAAFPEHSSDPEVLIDLSDKAMYMAKKKGRNGVVVHPK</sequence>
<dbReference type="Pfam" id="PF00990">
    <property type="entry name" value="GGDEF"/>
    <property type="match status" value="1"/>
</dbReference>